<dbReference type="Proteomes" id="UP000306420">
    <property type="component" value="Unassembled WGS sequence"/>
</dbReference>
<name>A0A5R9EFW6_9LACT</name>
<keyword evidence="3" id="KW-0472">Membrane</keyword>
<dbReference type="OrthoDB" id="9871410at2"/>
<sequence length="145" mass="16909">MSELLEKTNYNEEQYFERKLGNHYDKSQPVASPNYSVPASDQPFEEQESNVSKKKRKLSKFETIWLSLCSIIAVGAIIASFFIRVDIIEQQRSINNLEDSITEYRSNTDILNSQITDQYNYQQIKEAADSNNMTIEKDRVRTVER</sequence>
<feature type="region of interest" description="Disordered" evidence="2">
    <location>
        <begin position="21"/>
        <end position="52"/>
    </location>
</feature>
<feature type="transmembrane region" description="Helical" evidence="3">
    <location>
        <begin position="63"/>
        <end position="83"/>
    </location>
</feature>
<proteinExistence type="predicted"/>
<gene>
    <name evidence="4" type="ORF">FEZ33_01665</name>
</gene>
<keyword evidence="3" id="KW-0812">Transmembrane</keyword>
<dbReference type="RefSeq" id="WP_138403649.1">
    <property type="nucleotide sequence ID" value="NZ_VBSP01000002.1"/>
</dbReference>
<reference evidence="4 5" key="1">
    <citation type="submission" date="2019-05" db="EMBL/GenBank/DDBJ databases">
        <title>The metagenome of a microbial culture collection derived from dairy environment covers the genomic content of the human microbiome.</title>
        <authorList>
            <person name="Roder T."/>
            <person name="Wuthrich D."/>
            <person name="Sattari Z."/>
            <person name="Von Ah U."/>
            <person name="Bar C."/>
            <person name="Ronchi F."/>
            <person name="Macpherson A.J."/>
            <person name="Ganal-Vonarburg S.C."/>
            <person name="Bruggmann R."/>
            <person name="Vergeres G."/>
        </authorList>
    </citation>
    <scope>NUCLEOTIDE SEQUENCE [LARGE SCALE GENOMIC DNA]</scope>
    <source>
        <strain evidence="4 5">FAM 24227</strain>
    </source>
</reference>
<comment type="caution">
    <text evidence="4">The sequence shown here is derived from an EMBL/GenBank/DDBJ whole genome shotgun (WGS) entry which is preliminary data.</text>
</comment>
<evidence type="ECO:0000256" key="1">
    <source>
        <dbReference type="SAM" id="Coils"/>
    </source>
</evidence>
<feature type="coiled-coil region" evidence="1">
    <location>
        <begin position="87"/>
        <end position="114"/>
    </location>
</feature>
<evidence type="ECO:0000313" key="5">
    <source>
        <dbReference type="Proteomes" id="UP000306420"/>
    </source>
</evidence>
<dbReference type="EMBL" id="VBSP01000002">
    <property type="protein sequence ID" value="TLQ49367.1"/>
    <property type="molecule type" value="Genomic_DNA"/>
</dbReference>
<protein>
    <recommendedName>
        <fullName evidence="6">Cell division protein FtsL</fullName>
    </recommendedName>
</protein>
<feature type="compositionally biased region" description="Polar residues" evidence="2">
    <location>
        <begin position="29"/>
        <end position="39"/>
    </location>
</feature>
<organism evidence="4 5">
    <name type="scientific">Ruoffia tabacinasalis</name>
    <dbReference type="NCBI Taxonomy" id="87458"/>
    <lineage>
        <taxon>Bacteria</taxon>
        <taxon>Bacillati</taxon>
        <taxon>Bacillota</taxon>
        <taxon>Bacilli</taxon>
        <taxon>Lactobacillales</taxon>
        <taxon>Aerococcaceae</taxon>
        <taxon>Ruoffia</taxon>
    </lineage>
</organism>
<dbReference type="AlphaFoldDB" id="A0A5R9EFW6"/>
<keyword evidence="3" id="KW-1133">Transmembrane helix</keyword>
<evidence type="ECO:0000256" key="2">
    <source>
        <dbReference type="SAM" id="MobiDB-lite"/>
    </source>
</evidence>
<evidence type="ECO:0000313" key="4">
    <source>
        <dbReference type="EMBL" id="TLQ49367.1"/>
    </source>
</evidence>
<evidence type="ECO:0000256" key="3">
    <source>
        <dbReference type="SAM" id="Phobius"/>
    </source>
</evidence>
<evidence type="ECO:0008006" key="6">
    <source>
        <dbReference type="Google" id="ProtNLM"/>
    </source>
</evidence>
<keyword evidence="1" id="KW-0175">Coiled coil</keyword>
<accession>A0A5R9EFW6</accession>